<feature type="transmembrane region" description="Helical" evidence="4">
    <location>
        <begin position="67"/>
        <end position="91"/>
    </location>
</feature>
<keyword evidence="3" id="KW-0804">Transcription</keyword>
<feature type="transmembrane region" description="Helical" evidence="4">
    <location>
        <begin position="206"/>
        <end position="227"/>
    </location>
</feature>
<keyword evidence="2" id="KW-0238">DNA-binding</keyword>
<comment type="caution">
    <text evidence="6">The sequence shown here is derived from an EMBL/GenBank/DDBJ whole genome shotgun (WGS) entry which is preliminary data.</text>
</comment>
<evidence type="ECO:0000313" key="6">
    <source>
        <dbReference type="EMBL" id="MEN3748279.1"/>
    </source>
</evidence>
<keyword evidence="4" id="KW-0812">Transmembrane</keyword>
<feature type="transmembrane region" description="Helical" evidence="4">
    <location>
        <begin position="6"/>
        <end position="28"/>
    </location>
</feature>
<dbReference type="InterPro" id="IPR009057">
    <property type="entry name" value="Homeodomain-like_sf"/>
</dbReference>
<dbReference type="Pfam" id="PF12833">
    <property type="entry name" value="HTH_18"/>
    <property type="match status" value="1"/>
</dbReference>
<evidence type="ECO:0000256" key="2">
    <source>
        <dbReference type="ARBA" id="ARBA00023125"/>
    </source>
</evidence>
<feature type="transmembrane region" description="Helical" evidence="4">
    <location>
        <begin position="40"/>
        <end position="61"/>
    </location>
</feature>
<evidence type="ECO:0000313" key="7">
    <source>
        <dbReference type="Proteomes" id="UP001427805"/>
    </source>
</evidence>
<organism evidence="6 7">
    <name type="scientific">Sphingomonas rustica</name>
    <dbReference type="NCBI Taxonomy" id="3103142"/>
    <lineage>
        <taxon>Bacteria</taxon>
        <taxon>Pseudomonadati</taxon>
        <taxon>Pseudomonadota</taxon>
        <taxon>Alphaproteobacteria</taxon>
        <taxon>Sphingomonadales</taxon>
        <taxon>Sphingomonadaceae</taxon>
        <taxon>Sphingomonas</taxon>
    </lineage>
</organism>
<reference evidence="6 7" key="1">
    <citation type="submission" date="2024-05" db="EMBL/GenBank/DDBJ databases">
        <title>Sphingomonas sp. HF-S3 16S ribosomal RNA gene Genome sequencing and assembly.</title>
        <authorList>
            <person name="Lee H."/>
        </authorList>
    </citation>
    <scope>NUCLEOTIDE SEQUENCE [LARGE SCALE GENOMIC DNA]</scope>
    <source>
        <strain evidence="6 7">HF-S3</strain>
    </source>
</reference>
<evidence type="ECO:0000259" key="5">
    <source>
        <dbReference type="PROSITE" id="PS01124"/>
    </source>
</evidence>
<dbReference type="EMBL" id="JBDIZK010000008">
    <property type="protein sequence ID" value="MEN3748279.1"/>
    <property type="molecule type" value="Genomic_DNA"/>
</dbReference>
<dbReference type="Proteomes" id="UP001427805">
    <property type="component" value="Unassembled WGS sequence"/>
</dbReference>
<evidence type="ECO:0000256" key="1">
    <source>
        <dbReference type="ARBA" id="ARBA00023015"/>
    </source>
</evidence>
<accession>A0ABV0B9N2</accession>
<feature type="transmembrane region" description="Helical" evidence="4">
    <location>
        <begin position="179"/>
        <end position="200"/>
    </location>
</feature>
<proteinExistence type="predicted"/>
<name>A0ABV0B9N2_9SPHN</name>
<keyword evidence="4" id="KW-1133">Transmembrane helix</keyword>
<keyword evidence="1" id="KW-0805">Transcription regulation</keyword>
<dbReference type="SMART" id="SM00342">
    <property type="entry name" value="HTH_ARAC"/>
    <property type="match status" value="1"/>
</dbReference>
<dbReference type="SUPFAM" id="SSF46689">
    <property type="entry name" value="Homeodomain-like"/>
    <property type="match status" value="1"/>
</dbReference>
<keyword evidence="4" id="KW-0472">Membrane</keyword>
<dbReference type="Gene3D" id="1.10.10.60">
    <property type="entry name" value="Homeodomain-like"/>
    <property type="match status" value="1"/>
</dbReference>
<dbReference type="PANTHER" id="PTHR43280">
    <property type="entry name" value="ARAC-FAMILY TRANSCRIPTIONAL REGULATOR"/>
    <property type="match status" value="1"/>
</dbReference>
<dbReference type="RefSeq" id="WP_346247299.1">
    <property type="nucleotide sequence ID" value="NZ_JBDIZK010000008.1"/>
</dbReference>
<sequence>MDGLVFGWRTAVFSMAIAQLLAIAIALTRPIANRTANRTLAALLVVLAGIVTPWAIGFAGFYDRWQWLTFAPFAITLAVGPLLWLYGHALIEGSWPRRGWRHLVPAMAQLLFLTAGFLLPLPLKSDWASVALPPYGIVTNLGTVIGLVLYGAAGLRLLARYRVRLAEQRSDDGRFASRWLSRSIGATLVLVPVWAGYALYDAIQPLGYLRLMGLHLAIAGFALYLAIEGWRHAALPFPRLAEAPAEPEPVPLRDWRALGEQWAEQTRAAGWASDPELTLARLARHLGTNSSYLSRALNEGLGLGFSAFVNQLRSATVAEALKAGDRRDLLELAFDAGFASKASFNRAFRAEYGMSPSAYRRASEAESSPDA</sequence>
<keyword evidence="7" id="KW-1185">Reference proteome</keyword>
<feature type="domain" description="HTH araC/xylS-type" evidence="5">
    <location>
        <begin position="273"/>
        <end position="362"/>
    </location>
</feature>
<gene>
    <name evidence="6" type="ORF">TPR58_13975</name>
</gene>
<dbReference type="InterPro" id="IPR020449">
    <property type="entry name" value="Tscrpt_reg_AraC-type_HTH"/>
</dbReference>
<feature type="transmembrane region" description="Helical" evidence="4">
    <location>
        <begin position="103"/>
        <end position="123"/>
    </location>
</feature>
<protein>
    <submittedName>
        <fullName evidence="6">Helix-turn-helix domain-containing protein</fullName>
    </submittedName>
</protein>
<dbReference type="InterPro" id="IPR018060">
    <property type="entry name" value="HTH_AraC"/>
</dbReference>
<evidence type="ECO:0000256" key="3">
    <source>
        <dbReference type="ARBA" id="ARBA00023163"/>
    </source>
</evidence>
<dbReference type="PANTHER" id="PTHR43280:SF28">
    <property type="entry name" value="HTH-TYPE TRANSCRIPTIONAL ACTIVATOR RHAS"/>
    <property type="match status" value="1"/>
</dbReference>
<dbReference type="PRINTS" id="PR00032">
    <property type="entry name" value="HTHARAC"/>
</dbReference>
<feature type="transmembrane region" description="Helical" evidence="4">
    <location>
        <begin position="135"/>
        <end position="158"/>
    </location>
</feature>
<dbReference type="PROSITE" id="PS01124">
    <property type="entry name" value="HTH_ARAC_FAMILY_2"/>
    <property type="match status" value="1"/>
</dbReference>
<evidence type="ECO:0000256" key="4">
    <source>
        <dbReference type="SAM" id="Phobius"/>
    </source>
</evidence>